<gene>
    <name evidence="2" type="ORF">CYFA0S_08e04346g</name>
</gene>
<reference evidence="2" key="1">
    <citation type="journal article" date="2014" name="Genome Announc.">
        <title>Genome sequence of the yeast Cyberlindnera fabianii (Hansenula fabianii).</title>
        <authorList>
            <person name="Freel K.C."/>
            <person name="Sarilar V."/>
            <person name="Neuveglise C."/>
            <person name="Devillers H."/>
            <person name="Friedrich A."/>
            <person name="Schacherer J."/>
        </authorList>
    </citation>
    <scope>NUCLEOTIDE SEQUENCE</scope>
    <source>
        <strain evidence="2">YJS4271</strain>
    </source>
</reference>
<dbReference type="InterPro" id="IPR058940">
    <property type="entry name" value="mS26_fungi"/>
</dbReference>
<dbReference type="AlphaFoldDB" id="A0A061AY58"/>
<protein>
    <submittedName>
        <fullName evidence="2">CYFA0S08e04346g1_1</fullName>
    </submittedName>
</protein>
<dbReference type="VEuPathDB" id="FungiDB:BON22_4206"/>
<dbReference type="OrthoDB" id="5223508at2759"/>
<feature type="coiled-coil region" evidence="1">
    <location>
        <begin position="158"/>
        <end position="192"/>
    </location>
</feature>
<evidence type="ECO:0000256" key="1">
    <source>
        <dbReference type="SAM" id="Coils"/>
    </source>
</evidence>
<dbReference type="EMBL" id="LK052893">
    <property type="protein sequence ID" value="CDR42165.1"/>
    <property type="molecule type" value="Genomic_DNA"/>
</dbReference>
<dbReference type="Pfam" id="PF26163">
    <property type="entry name" value="mS26"/>
    <property type="match status" value="1"/>
</dbReference>
<proteinExistence type="predicted"/>
<dbReference type="PhylomeDB" id="A0A061AY58"/>
<evidence type="ECO:0000313" key="2">
    <source>
        <dbReference type="EMBL" id="CDR42165.1"/>
    </source>
</evidence>
<sequence length="287" mass="32249">MGKGAFKFGGKSGVLPEVRQIFKHPIKPVVRPANKNVGYADGVQHPKGTSREQPLPKVVNIETLIKGTMKEPENIPDLQKAGAVQKEKVSKAALRRKYYADALHKEENRLDLQEKRQAQKVAADAKRKAESKYQMSQATKLTLPTISKLLEGPLMRERTEEEKEILAAKRKANRLQNELKGKENRAVDLLSLYYSAEKFITTEEELQYAVDAAFENQAIISDPEMANRSQNSLLKDAIFGTINGKPGLPDIEDEISGAAKDFREQLDELAKKEIAQKRDRELNNTVQ</sequence>
<keyword evidence="1" id="KW-0175">Coiled coil</keyword>
<dbReference type="CDD" id="cd23703">
    <property type="entry name" value="mS26_PET12"/>
    <property type="match status" value="1"/>
</dbReference>
<accession>A0A061AY58</accession>
<name>A0A061AY58_CYBFA</name>
<organism evidence="2">
    <name type="scientific">Cyberlindnera fabianii</name>
    <name type="common">Yeast</name>
    <name type="synonym">Hansenula fabianii</name>
    <dbReference type="NCBI Taxonomy" id="36022"/>
    <lineage>
        <taxon>Eukaryota</taxon>
        <taxon>Fungi</taxon>
        <taxon>Dikarya</taxon>
        <taxon>Ascomycota</taxon>
        <taxon>Saccharomycotina</taxon>
        <taxon>Saccharomycetes</taxon>
        <taxon>Phaffomycetales</taxon>
        <taxon>Phaffomycetaceae</taxon>
        <taxon>Cyberlindnera</taxon>
    </lineage>
</organism>